<evidence type="ECO:0000256" key="2">
    <source>
        <dbReference type="ARBA" id="ARBA00005029"/>
    </source>
</evidence>
<dbReference type="Gene3D" id="3.40.640.10">
    <property type="entry name" value="Type I PLP-dependent aspartate aminotransferase-like (Major domain)"/>
    <property type="match status" value="1"/>
</dbReference>
<gene>
    <name evidence="16" type="primary">ALAS1</name>
    <name evidence="16" type="ORF">Ciccas_000451</name>
</gene>
<comment type="similarity">
    <text evidence="3 13">Belongs to the class-II pyridoxal-phosphate-dependent aminotransferase family.</text>
</comment>
<dbReference type="Proteomes" id="UP001626550">
    <property type="component" value="Unassembled WGS sequence"/>
</dbReference>
<dbReference type="Gene3D" id="3.90.1150.10">
    <property type="entry name" value="Aspartate Aminotransferase, domain 1"/>
    <property type="match status" value="1"/>
</dbReference>
<comment type="cofactor">
    <cofactor evidence="1 13">
        <name>pyridoxal 5'-phosphate</name>
        <dbReference type="ChEBI" id="CHEBI:597326"/>
    </cofactor>
</comment>
<evidence type="ECO:0000256" key="3">
    <source>
        <dbReference type="ARBA" id="ARBA00008392"/>
    </source>
</evidence>
<dbReference type="AlphaFoldDB" id="A0ABD2QQX4"/>
<dbReference type="InterPro" id="IPR050087">
    <property type="entry name" value="AON_synthase_class-II"/>
</dbReference>
<evidence type="ECO:0000313" key="17">
    <source>
        <dbReference type="Proteomes" id="UP001626550"/>
    </source>
</evidence>
<comment type="pathway">
    <text evidence="2 14">Porphyrin-containing compound metabolism; protoporphyrin-IX biosynthesis; 5-aminolevulinate from glycine: step 1/1.</text>
</comment>
<evidence type="ECO:0000256" key="4">
    <source>
        <dbReference type="ARBA" id="ARBA00013257"/>
    </source>
</evidence>
<evidence type="ECO:0000256" key="9">
    <source>
        <dbReference type="ARBA" id="ARBA00031691"/>
    </source>
</evidence>
<protein>
    <recommendedName>
        <fullName evidence="4 14">5-aminolevulinate synthase</fullName>
        <ecNumber evidence="4 14">2.3.1.37</ecNumber>
    </recommendedName>
    <alternativeName>
        <fullName evidence="9 14">5-aminolevulinic acid synthase</fullName>
    </alternativeName>
    <alternativeName>
        <fullName evidence="10 14">Delta-ALA synthase</fullName>
    </alternativeName>
    <alternativeName>
        <fullName evidence="11 14">Delta-aminolevulinate synthase</fullName>
    </alternativeName>
</protein>
<sequence length="514" mass="56765">MSCPFLSALNVSTIPKQMGRILSMAKRCPVARNMFSTSISSEEKVVTCSDPKQCISKDCPYVEAKIDMKTLKLKKDIQQVPKNCAHHEKFVQSLKTLNESNASFDYQKHFNNLIEAKKQDSTYRVFRKVLRDAGQFPYANEYSSGEQKRVTVWCSNDYLGMSWHPQVQEAAVTAINKYGVGSGGTRNISGNTMLHEELERELADLHNKESALVFTSCYVANEATLHTLGVRLPNVTLYSDAGNHASMIHGIRTSRAPKKIFRHNDPDHLRELLKKGEREAPKVVAFETVHSMSGNICPLGEFLDVCKEFNALSFVDEVHAVGLYGEEGAGVAQERGLMHRIDAITGTLGKAYASIGGYLAGDKALVDMIRSYASGFIFTTSLPPPVLASALASVRLLRSATGKELRDKHQKRVTAVRNELVAAGLPVIDCPSHIIPVHVGDATLCTKLSHDLLSQHQIYVQAINYPTVAKGEERLRIAPTPHHTDEHTAQLVEALTQVWKSNDLDMNTVNVVAA</sequence>
<dbReference type="PANTHER" id="PTHR13693:SF102">
    <property type="entry name" value="2-AMINO-3-KETOBUTYRATE COENZYME A LIGASE, MITOCHONDRIAL"/>
    <property type="match status" value="1"/>
</dbReference>
<dbReference type="PANTHER" id="PTHR13693">
    <property type="entry name" value="CLASS II AMINOTRANSFERASE/8-AMINO-7-OXONONANOATE SYNTHASE"/>
    <property type="match status" value="1"/>
</dbReference>
<dbReference type="SUPFAM" id="SSF53383">
    <property type="entry name" value="PLP-dependent transferases"/>
    <property type="match status" value="1"/>
</dbReference>
<dbReference type="InterPro" id="IPR010961">
    <property type="entry name" value="4pyrrol_synth_NH2levulA_synth"/>
</dbReference>
<comment type="caution">
    <text evidence="16">The sequence shown here is derived from an EMBL/GenBank/DDBJ whole genome shotgun (WGS) entry which is preliminary data.</text>
</comment>
<keyword evidence="5 14" id="KW-0808">Transferase</keyword>
<evidence type="ECO:0000256" key="10">
    <source>
        <dbReference type="ARBA" id="ARBA00031945"/>
    </source>
</evidence>
<dbReference type="PROSITE" id="PS00599">
    <property type="entry name" value="AA_TRANSFER_CLASS_2"/>
    <property type="match status" value="1"/>
</dbReference>
<evidence type="ECO:0000256" key="7">
    <source>
        <dbReference type="ARBA" id="ARBA00023133"/>
    </source>
</evidence>
<name>A0ABD2QQX4_9PLAT</name>
<dbReference type="InterPro" id="IPR015422">
    <property type="entry name" value="PyrdxlP-dep_Trfase_small"/>
</dbReference>
<dbReference type="EMBL" id="JBJKFK010000023">
    <property type="protein sequence ID" value="KAL3320886.1"/>
    <property type="molecule type" value="Genomic_DNA"/>
</dbReference>
<keyword evidence="8 14" id="KW-0012">Acyltransferase</keyword>
<evidence type="ECO:0000256" key="8">
    <source>
        <dbReference type="ARBA" id="ARBA00023315"/>
    </source>
</evidence>
<dbReference type="InterPro" id="IPR001917">
    <property type="entry name" value="Aminotrans_II_pyridoxalP_BS"/>
</dbReference>
<dbReference type="GO" id="GO:0006782">
    <property type="term" value="P:protoporphyrinogen IX biosynthetic process"/>
    <property type="evidence" value="ECO:0007669"/>
    <property type="project" value="UniProtKB-UniRule"/>
</dbReference>
<keyword evidence="7 14" id="KW-0350">Heme biosynthesis</keyword>
<evidence type="ECO:0000256" key="1">
    <source>
        <dbReference type="ARBA" id="ARBA00001933"/>
    </source>
</evidence>
<dbReference type="GO" id="GO:0030170">
    <property type="term" value="F:pyridoxal phosphate binding"/>
    <property type="evidence" value="ECO:0007669"/>
    <property type="project" value="UniProtKB-UniRule"/>
</dbReference>
<evidence type="ECO:0000256" key="12">
    <source>
        <dbReference type="ARBA" id="ARBA00049013"/>
    </source>
</evidence>
<feature type="domain" description="Aminotransferase class I/classII large" evidence="15">
    <location>
        <begin position="150"/>
        <end position="495"/>
    </location>
</feature>
<evidence type="ECO:0000256" key="11">
    <source>
        <dbReference type="ARBA" id="ARBA00032773"/>
    </source>
</evidence>
<organism evidence="16 17">
    <name type="scientific">Cichlidogyrus casuarinus</name>
    <dbReference type="NCBI Taxonomy" id="1844966"/>
    <lineage>
        <taxon>Eukaryota</taxon>
        <taxon>Metazoa</taxon>
        <taxon>Spiralia</taxon>
        <taxon>Lophotrochozoa</taxon>
        <taxon>Platyhelminthes</taxon>
        <taxon>Monogenea</taxon>
        <taxon>Monopisthocotylea</taxon>
        <taxon>Dactylogyridea</taxon>
        <taxon>Ancyrocephalidae</taxon>
        <taxon>Cichlidogyrus</taxon>
    </lineage>
</organism>
<dbReference type="InterPro" id="IPR015421">
    <property type="entry name" value="PyrdxlP-dep_Trfase_major"/>
</dbReference>
<evidence type="ECO:0000256" key="5">
    <source>
        <dbReference type="ARBA" id="ARBA00022679"/>
    </source>
</evidence>
<evidence type="ECO:0000256" key="13">
    <source>
        <dbReference type="RuleBase" id="RU003693"/>
    </source>
</evidence>
<dbReference type="InterPro" id="IPR004839">
    <property type="entry name" value="Aminotransferase_I/II_large"/>
</dbReference>
<dbReference type="FunFam" id="3.40.640.10:FF:000006">
    <property type="entry name" value="5-aminolevulinate synthase, mitochondrial"/>
    <property type="match status" value="1"/>
</dbReference>
<dbReference type="EC" id="2.3.1.37" evidence="4 14"/>
<dbReference type="CDD" id="cd06454">
    <property type="entry name" value="KBL_like"/>
    <property type="match status" value="1"/>
</dbReference>
<evidence type="ECO:0000313" key="16">
    <source>
        <dbReference type="EMBL" id="KAL3320886.1"/>
    </source>
</evidence>
<dbReference type="Pfam" id="PF00155">
    <property type="entry name" value="Aminotran_1_2"/>
    <property type="match status" value="1"/>
</dbReference>
<evidence type="ECO:0000259" key="15">
    <source>
        <dbReference type="Pfam" id="PF00155"/>
    </source>
</evidence>
<proteinExistence type="inferred from homology"/>
<dbReference type="NCBIfam" id="TIGR01821">
    <property type="entry name" value="5aminolev_synth"/>
    <property type="match status" value="1"/>
</dbReference>
<dbReference type="GO" id="GO:0003870">
    <property type="term" value="F:5-aminolevulinate synthase activity"/>
    <property type="evidence" value="ECO:0007669"/>
    <property type="project" value="UniProtKB-EC"/>
</dbReference>
<accession>A0ABD2QQX4</accession>
<dbReference type="InterPro" id="IPR015424">
    <property type="entry name" value="PyrdxlP-dep_Trfase"/>
</dbReference>
<keyword evidence="6 13" id="KW-0663">Pyridoxal phosphate</keyword>
<comment type="catalytic activity">
    <reaction evidence="12">
        <text>succinyl-CoA + glycine + H(+) = 5-aminolevulinate + CO2 + CoA</text>
        <dbReference type="Rhea" id="RHEA:12921"/>
        <dbReference type="ChEBI" id="CHEBI:15378"/>
        <dbReference type="ChEBI" id="CHEBI:16526"/>
        <dbReference type="ChEBI" id="CHEBI:57287"/>
        <dbReference type="ChEBI" id="CHEBI:57292"/>
        <dbReference type="ChEBI" id="CHEBI:57305"/>
        <dbReference type="ChEBI" id="CHEBI:356416"/>
        <dbReference type="EC" id="2.3.1.37"/>
    </reaction>
    <physiologicalReaction direction="left-to-right" evidence="12">
        <dbReference type="Rhea" id="RHEA:12922"/>
    </physiologicalReaction>
</comment>
<reference evidence="16 17" key="1">
    <citation type="submission" date="2024-11" db="EMBL/GenBank/DDBJ databases">
        <title>Adaptive evolution of stress response genes in parasites aligns with host niche diversity.</title>
        <authorList>
            <person name="Hahn C."/>
            <person name="Resl P."/>
        </authorList>
    </citation>
    <scope>NUCLEOTIDE SEQUENCE [LARGE SCALE GENOMIC DNA]</scope>
    <source>
        <strain evidence="16">EGGRZ-B1_66</strain>
        <tissue evidence="16">Body</tissue>
    </source>
</reference>
<evidence type="ECO:0000256" key="14">
    <source>
        <dbReference type="RuleBase" id="RU910713"/>
    </source>
</evidence>
<evidence type="ECO:0000256" key="6">
    <source>
        <dbReference type="ARBA" id="ARBA00022898"/>
    </source>
</evidence>
<keyword evidence="17" id="KW-1185">Reference proteome</keyword>